<dbReference type="Proteomes" id="UP000586722">
    <property type="component" value="Unassembled WGS sequence"/>
</dbReference>
<proteinExistence type="predicted"/>
<dbReference type="AlphaFoldDB" id="A0A7X5JAA0"/>
<gene>
    <name evidence="1" type="ORF">GWI72_16085</name>
</gene>
<name>A0A7X5JAA0_9HYPH</name>
<organism evidence="1 2">
    <name type="scientific">Pannonibacter tanglangensis</name>
    <dbReference type="NCBI Taxonomy" id="2750084"/>
    <lineage>
        <taxon>Bacteria</taxon>
        <taxon>Pseudomonadati</taxon>
        <taxon>Pseudomonadota</taxon>
        <taxon>Alphaproteobacteria</taxon>
        <taxon>Hyphomicrobiales</taxon>
        <taxon>Stappiaceae</taxon>
        <taxon>Pannonibacter</taxon>
    </lineage>
</organism>
<evidence type="ECO:0000313" key="1">
    <source>
        <dbReference type="EMBL" id="NBN79797.1"/>
    </source>
</evidence>
<sequence>MPLPFLPVFRFLFRPASGPQPKEHSVSRLASLVLALSLTAATPALAADKLTVLMDWFTNPDHAPLVVAKQKGYFAAEGLEVELIEPADPSMPPKLVAAGQGDIAVSYQPTLHAQIDEGLPLAWIGTLIETPLNSLIVLEDGPIRSLADLKGKKIGFSVSGFEDAMLGQMLKTQGLTIEDVELINVNFALSPSLLSGQVDAIIGGYRNFELTQIELEGRKGKAFYPEENGVPVFDELIYVAHKDKLDDPRLPRFLAAVEKATIYLTNHPQDAWKLFIEAHPNLDDELNRRAWGDTLPRFAKRPAALDEQRYTRFATFLKDNGLIKAVPPVETYAREVN</sequence>
<protein>
    <submittedName>
        <fullName evidence="1">ABC transporter substrate-binding protein</fullName>
    </submittedName>
</protein>
<dbReference type="EMBL" id="JAABLQ010000002">
    <property type="protein sequence ID" value="NBN79797.1"/>
    <property type="molecule type" value="Genomic_DNA"/>
</dbReference>
<reference evidence="2" key="1">
    <citation type="submission" date="2020-01" db="EMBL/GenBank/DDBJ databases">
        <authorList>
            <person name="Fang Y."/>
            <person name="Sun R."/>
            <person name="Nie L."/>
            <person name="He J."/>
            <person name="Hao L."/>
            <person name="Wang L."/>
            <person name="Su S."/>
            <person name="Lv E."/>
            <person name="Zhang Z."/>
            <person name="Xie R."/>
            <person name="Liu H."/>
        </authorList>
    </citation>
    <scope>NUCLEOTIDE SEQUENCE [LARGE SCALE GENOMIC DNA]</scope>
    <source>
        <strain evidence="2">XCT-53</strain>
    </source>
</reference>
<dbReference type="SUPFAM" id="SSF53850">
    <property type="entry name" value="Periplasmic binding protein-like II"/>
    <property type="match status" value="1"/>
</dbReference>
<dbReference type="PANTHER" id="PTHR31528:SF3">
    <property type="entry name" value="THIAMINE BIOSYNTHESIS PROTEIN HI_0357-RELATED"/>
    <property type="match status" value="1"/>
</dbReference>
<dbReference type="GO" id="GO:0009228">
    <property type="term" value="P:thiamine biosynthetic process"/>
    <property type="evidence" value="ECO:0007669"/>
    <property type="project" value="InterPro"/>
</dbReference>
<dbReference type="PANTHER" id="PTHR31528">
    <property type="entry name" value="4-AMINO-5-HYDROXYMETHYL-2-METHYLPYRIMIDINE PHOSPHATE SYNTHASE THI11-RELATED"/>
    <property type="match status" value="1"/>
</dbReference>
<evidence type="ECO:0000313" key="2">
    <source>
        <dbReference type="Proteomes" id="UP000586722"/>
    </source>
</evidence>
<dbReference type="InterPro" id="IPR027939">
    <property type="entry name" value="NMT1/THI5"/>
</dbReference>
<comment type="caution">
    <text evidence="1">The sequence shown here is derived from an EMBL/GenBank/DDBJ whole genome shotgun (WGS) entry which is preliminary data.</text>
</comment>
<dbReference type="CDD" id="cd13651">
    <property type="entry name" value="PBP2_ThiY"/>
    <property type="match status" value="1"/>
</dbReference>
<dbReference type="Gene3D" id="3.40.190.10">
    <property type="entry name" value="Periplasmic binding protein-like II"/>
    <property type="match status" value="2"/>
</dbReference>
<accession>A0A7X5JAA0</accession>
<keyword evidence="2" id="KW-1185">Reference proteome</keyword>
<dbReference type="Pfam" id="PF09084">
    <property type="entry name" value="NMT1"/>
    <property type="match status" value="1"/>
</dbReference>
<dbReference type="InterPro" id="IPR015168">
    <property type="entry name" value="SsuA/THI5"/>
</dbReference>